<keyword evidence="2 4" id="KW-0853">WD repeat</keyword>
<dbReference type="InterPro" id="IPR044285">
    <property type="entry name" value="PWP1"/>
</dbReference>
<dbReference type="FunFam" id="2.130.10.10:FF:002899">
    <property type="entry name" value="Uncharacterized protein"/>
    <property type="match status" value="1"/>
</dbReference>
<keyword evidence="3" id="KW-0677">Repeat</keyword>
<evidence type="ECO:0000313" key="7">
    <source>
        <dbReference type="Proteomes" id="UP001162031"/>
    </source>
</evidence>
<feature type="compositionally biased region" description="Acidic residues" evidence="5">
    <location>
        <begin position="35"/>
        <end position="57"/>
    </location>
</feature>
<dbReference type="EMBL" id="CANTFL010001231">
    <property type="protein sequence ID" value="CAI5734473.1"/>
    <property type="molecule type" value="Genomic_DNA"/>
</dbReference>
<sequence>MISALAWVPKGASRRLPAKLVLTDEEVQLLQERAAEEEEGERDEAARDEEQEEEQVLPEDAKDSNGLPLSFKMDDYDDEDNDVALKNFIDSSSGPSAIDEEDDEEDDDEGLRDVVDDDESDVAMDDKETEEEDEEEEEEDEEEDDELEIDKEDVEIRPTDSVILVANTEEDFSSLEVQVYDDENGALYVHHEVNLPAFPLCMAWMDCAPVPLDASTGPVDGSFVAVGTFKTGIEIWDLNVMDVLEPSATLGGEQDEDLRNVAMPEVSKRRKSRKTALKPGSHQDAVMALDWNSSHRNMLASGSADSTVKVWDITTQKCLYTMTHHSDKVQGVRWNPAETTVLASASFDRHIVVLDGRQPDAFSKFQLSAEVESLAWIPHSPSTIVASSEDGVVVGFDVRMNGSSPLFRFDAHSSTVSAISFSAQVPGLMATAGVDKTVKLWDLKDNAPVCVTSMEMNVGELFALSFYQDSPFMLGVGGSKGVLALWDTFDDESVKRRFGSRAQGLATAVSSDISASFRSPYQLGEELAREEESGKQTQGRKKKVGKSKKGKK</sequence>
<organism evidence="6 7">
    <name type="scientific">Hyaloperonospora brassicae</name>
    <name type="common">Brassica downy mildew</name>
    <name type="synonym">Peronospora brassicae</name>
    <dbReference type="NCBI Taxonomy" id="162125"/>
    <lineage>
        <taxon>Eukaryota</taxon>
        <taxon>Sar</taxon>
        <taxon>Stramenopiles</taxon>
        <taxon>Oomycota</taxon>
        <taxon>Peronosporomycetes</taxon>
        <taxon>Peronosporales</taxon>
        <taxon>Peronosporaceae</taxon>
        <taxon>Hyaloperonospora</taxon>
    </lineage>
</organism>
<dbReference type="Pfam" id="PF00400">
    <property type="entry name" value="WD40"/>
    <property type="match status" value="3"/>
</dbReference>
<dbReference type="GO" id="GO:0006364">
    <property type="term" value="P:rRNA processing"/>
    <property type="evidence" value="ECO:0007669"/>
    <property type="project" value="InterPro"/>
</dbReference>
<comment type="caution">
    <text evidence="6">The sequence shown here is derived from an EMBL/GenBank/DDBJ whole genome shotgun (WGS) entry which is preliminary data.</text>
</comment>
<dbReference type="Gene3D" id="2.130.10.10">
    <property type="entry name" value="YVTN repeat-like/Quinoprotein amine dehydrogenase"/>
    <property type="match status" value="2"/>
</dbReference>
<dbReference type="PROSITE" id="PS50082">
    <property type="entry name" value="WD_REPEATS_2"/>
    <property type="match status" value="2"/>
</dbReference>
<dbReference type="GO" id="GO:0005634">
    <property type="term" value="C:nucleus"/>
    <property type="evidence" value="ECO:0007669"/>
    <property type="project" value="TreeGrafter"/>
</dbReference>
<dbReference type="PROSITE" id="PS50294">
    <property type="entry name" value="WD_REPEATS_REGION"/>
    <property type="match status" value="2"/>
</dbReference>
<name>A0AAV0UDM5_HYABA</name>
<evidence type="ECO:0000256" key="1">
    <source>
        <dbReference type="ARBA" id="ARBA00022553"/>
    </source>
</evidence>
<accession>A0AAV0UDM5</accession>
<feature type="region of interest" description="Disordered" evidence="5">
    <location>
        <begin position="526"/>
        <end position="552"/>
    </location>
</feature>
<proteinExistence type="predicted"/>
<dbReference type="PANTHER" id="PTHR14091:SF0">
    <property type="entry name" value="PERIODIC TRYPTOPHAN PROTEIN 1 HOMOLOG"/>
    <property type="match status" value="1"/>
</dbReference>
<dbReference type="InterPro" id="IPR020472">
    <property type="entry name" value="WD40_PAC1"/>
</dbReference>
<keyword evidence="7" id="KW-1185">Reference proteome</keyword>
<feature type="compositionally biased region" description="Acidic residues" evidence="5">
    <location>
        <begin position="98"/>
        <end position="152"/>
    </location>
</feature>
<dbReference type="SMART" id="SM00320">
    <property type="entry name" value="WD40"/>
    <property type="match status" value="5"/>
</dbReference>
<dbReference type="AlphaFoldDB" id="A0AAV0UDM5"/>
<feature type="compositionally biased region" description="Basic residues" evidence="5">
    <location>
        <begin position="538"/>
        <end position="552"/>
    </location>
</feature>
<evidence type="ECO:0000256" key="5">
    <source>
        <dbReference type="SAM" id="MobiDB-lite"/>
    </source>
</evidence>
<dbReference type="InterPro" id="IPR036322">
    <property type="entry name" value="WD40_repeat_dom_sf"/>
</dbReference>
<evidence type="ECO:0000256" key="2">
    <source>
        <dbReference type="ARBA" id="ARBA00022574"/>
    </source>
</evidence>
<feature type="region of interest" description="Disordered" evidence="5">
    <location>
        <begin position="31"/>
        <end position="152"/>
    </location>
</feature>
<dbReference type="Proteomes" id="UP001162031">
    <property type="component" value="Unassembled WGS sequence"/>
</dbReference>
<dbReference type="PRINTS" id="PR00320">
    <property type="entry name" value="GPROTEINBRPT"/>
</dbReference>
<evidence type="ECO:0000256" key="3">
    <source>
        <dbReference type="ARBA" id="ARBA00022737"/>
    </source>
</evidence>
<dbReference type="InterPro" id="IPR015943">
    <property type="entry name" value="WD40/YVTN_repeat-like_dom_sf"/>
</dbReference>
<dbReference type="InterPro" id="IPR019775">
    <property type="entry name" value="WD40_repeat_CS"/>
</dbReference>
<dbReference type="PANTHER" id="PTHR14091">
    <property type="entry name" value="PERIODIC TRYPTOPHAN PROTEIN 1"/>
    <property type="match status" value="1"/>
</dbReference>
<protein>
    <recommendedName>
        <fullName evidence="8">Anaphase-promoting complex subunit 4 WD40 domain-containing protein</fullName>
    </recommendedName>
</protein>
<evidence type="ECO:0000256" key="4">
    <source>
        <dbReference type="PROSITE-ProRule" id="PRU00221"/>
    </source>
</evidence>
<feature type="repeat" description="WD" evidence="4">
    <location>
        <begin position="279"/>
        <end position="321"/>
    </location>
</feature>
<dbReference type="PROSITE" id="PS00678">
    <property type="entry name" value="WD_REPEATS_1"/>
    <property type="match status" value="2"/>
</dbReference>
<dbReference type="InterPro" id="IPR001680">
    <property type="entry name" value="WD40_rpt"/>
</dbReference>
<keyword evidence="1" id="KW-0597">Phosphoprotein</keyword>
<feature type="repeat" description="WD" evidence="4">
    <location>
        <begin position="409"/>
        <end position="451"/>
    </location>
</feature>
<evidence type="ECO:0000313" key="6">
    <source>
        <dbReference type="EMBL" id="CAI5734473.1"/>
    </source>
</evidence>
<reference evidence="6" key="1">
    <citation type="submission" date="2022-12" db="EMBL/GenBank/DDBJ databases">
        <authorList>
            <person name="Webb A."/>
        </authorList>
    </citation>
    <scope>NUCLEOTIDE SEQUENCE</scope>
    <source>
        <strain evidence="6">Hp1</strain>
    </source>
</reference>
<evidence type="ECO:0008006" key="8">
    <source>
        <dbReference type="Google" id="ProtNLM"/>
    </source>
</evidence>
<dbReference type="SUPFAM" id="SSF50978">
    <property type="entry name" value="WD40 repeat-like"/>
    <property type="match status" value="1"/>
</dbReference>
<gene>
    <name evidence="6" type="ORF">HBR001_LOCUS6172</name>
</gene>